<evidence type="ECO:0000313" key="2">
    <source>
        <dbReference type="EMBL" id="PPE73127.1"/>
    </source>
</evidence>
<feature type="chain" id="PRO_5015648120" evidence="1">
    <location>
        <begin position="24"/>
        <end position="451"/>
    </location>
</feature>
<dbReference type="OrthoDB" id="6751304at2"/>
<name>A0A2S5TE04_9GAMM</name>
<dbReference type="EMBL" id="PSNW01000008">
    <property type="protein sequence ID" value="PPE73127.1"/>
    <property type="molecule type" value="Genomic_DNA"/>
</dbReference>
<dbReference type="Proteomes" id="UP000238220">
    <property type="component" value="Unassembled WGS sequence"/>
</dbReference>
<dbReference type="RefSeq" id="WP_104231166.1">
    <property type="nucleotide sequence ID" value="NZ_PSNW01000008.1"/>
</dbReference>
<evidence type="ECO:0000256" key="1">
    <source>
        <dbReference type="SAM" id="SignalP"/>
    </source>
</evidence>
<protein>
    <submittedName>
        <fullName evidence="2">DUF1329 domain-containing protein</fullName>
    </submittedName>
</protein>
<dbReference type="Gene3D" id="2.50.20.10">
    <property type="entry name" value="Lipoprotein localisation LolA/LolB/LppX"/>
    <property type="match status" value="1"/>
</dbReference>
<keyword evidence="3" id="KW-1185">Reference proteome</keyword>
<evidence type="ECO:0000313" key="3">
    <source>
        <dbReference type="Proteomes" id="UP000238220"/>
    </source>
</evidence>
<dbReference type="Pfam" id="PF07044">
    <property type="entry name" value="DUF1329"/>
    <property type="match status" value="1"/>
</dbReference>
<reference evidence="2 3" key="1">
    <citation type="submission" date="2018-02" db="EMBL/GenBank/DDBJ databases">
        <title>Genome sequencing of Solimonas sp. HR-BB.</title>
        <authorList>
            <person name="Lee Y."/>
            <person name="Jeon C.O."/>
        </authorList>
    </citation>
    <scope>NUCLEOTIDE SEQUENCE [LARGE SCALE GENOMIC DNA]</scope>
    <source>
        <strain evidence="2 3">HR-BB</strain>
    </source>
</reference>
<dbReference type="CDD" id="cd16329">
    <property type="entry name" value="LolA_like"/>
    <property type="match status" value="1"/>
</dbReference>
<dbReference type="InterPro" id="IPR010752">
    <property type="entry name" value="DUF1329"/>
</dbReference>
<feature type="signal peptide" evidence="1">
    <location>
        <begin position="1"/>
        <end position="23"/>
    </location>
</feature>
<accession>A0A2S5TE04</accession>
<organism evidence="2 3">
    <name type="scientific">Solimonas fluminis</name>
    <dbReference type="NCBI Taxonomy" id="2086571"/>
    <lineage>
        <taxon>Bacteria</taxon>
        <taxon>Pseudomonadati</taxon>
        <taxon>Pseudomonadota</taxon>
        <taxon>Gammaproteobacteria</taxon>
        <taxon>Nevskiales</taxon>
        <taxon>Nevskiaceae</taxon>
        <taxon>Solimonas</taxon>
    </lineage>
</organism>
<comment type="caution">
    <text evidence="2">The sequence shown here is derived from an EMBL/GenBank/DDBJ whole genome shotgun (WGS) entry which is preliminary data.</text>
</comment>
<keyword evidence="1" id="KW-0732">Signal</keyword>
<gene>
    <name evidence="2" type="ORF">C3942_15005</name>
</gene>
<sequence>MNRSSLRIAAALMLLVLAGPAAAKADIAEAARLGGPLTPVGAERAGSKDGSIPAWTPGKQRGKLSGEFFSDPVIDSEQPILVLSASNMSRSLERLSEGHKKLLSLHPTYKMLVYPSHRPVAMPEAIYAATKANASLCELHGLDELDGCSVGVPFPIPKSGPEPIWNHKLRWRGDAVRRYNNQMIVQANGQYQLTKILEDVQFTYGSIKKPVTLHRGDAEFLRYLASTIAPPRVAGTTILVHDRAGTGSEGRAAWLYTPAIKRVRRAPTVCCDNPAEGTDGSQFYDQVDMFNGTLERYNWKLVGKREMVIPYNSHRIGSNTIRFSQLARPGHLNQDLPRYELHRVWVVDAELRPGMAHTFKKRRFYLDEDGWNIVMVDNYNNRGELYQFQEGHTQFGTNILASSAAPEVIYHFDSGRYFVTAMFNEDKPYDFTPDYKPDFFTAATVQKRVTK</sequence>
<proteinExistence type="predicted"/>
<dbReference type="AlphaFoldDB" id="A0A2S5TE04"/>